<dbReference type="Proteomes" id="UP001174205">
    <property type="component" value="Unassembled WGS sequence"/>
</dbReference>
<protein>
    <recommendedName>
        <fullName evidence="3">Tail fiber protein</fullName>
    </recommendedName>
</protein>
<proteinExistence type="predicted"/>
<organism evidence="1 2">
    <name type="scientific">Paenibacillus vandeheii</name>
    <dbReference type="NCBI Taxonomy" id="3035917"/>
    <lineage>
        <taxon>Bacteria</taxon>
        <taxon>Bacillati</taxon>
        <taxon>Bacillota</taxon>
        <taxon>Bacilli</taxon>
        <taxon>Bacillales</taxon>
        <taxon>Paenibacillaceae</taxon>
        <taxon>Paenibacillus</taxon>
    </lineage>
</organism>
<dbReference type="EMBL" id="JAROCD010000001">
    <property type="protein sequence ID" value="MDN4600051.1"/>
    <property type="molecule type" value="Genomic_DNA"/>
</dbReference>
<reference evidence="1" key="1">
    <citation type="submission" date="2023-03" db="EMBL/GenBank/DDBJ databases">
        <title>MT1 and MT2 Draft Genomes of Novel Species.</title>
        <authorList>
            <person name="Venkateswaran K."/>
        </authorList>
    </citation>
    <scope>NUCLEOTIDE SEQUENCE</scope>
    <source>
        <strain evidence="1">F6_3S_P_1C</strain>
    </source>
</reference>
<evidence type="ECO:0008006" key="3">
    <source>
        <dbReference type="Google" id="ProtNLM"/>
    </source>
</evidence>
<keyword evidence="2" id="KW-1185">Reference proteome</keyword>
<sequence length="632" mass="64557">MANRFANLEGSKKISEDFQNINIGFDRVQAEMDTKGTPADAQAKADAAKAAAIATAAEALATHKARGADEHPTAKGNAAGFMSAADKLKSDASTSAATADTLMQRDAEGRAKVAAPAAADDIARKAETDAVQTKLDSHAADTVKHVTQAEHDKLNGIAAGAEVNQNAFAKVNDVEASSKSDTINFVGGVGITVSTNPETKQVTVTATGEATPGAHALTHLPGGTDVIPDAVTGGLSGLMSGADAKFVREDGESKTGAQAKADAAKQAAIDVSLPRAGGALTGPLRISSWGDISASSGGYVLYGHNCYLDATGVVYRYRNTHANMGARGIVFRLGSGLQGAWMFDMGAIATTAGASFTPVLKRMLNTDDYSAIVQDYIRQPGYAATTGTATTYTAALDPAPASLPDGFGITIVPHVANGANPTLNVNGLGAVALKDQKGVAYTAGKLVAGKPYTFRKVGSDFLADSGSSSGTAQPAQVLAGATFGNDNGDQVGTMPNNGAVTQNITTQNGTYTVPEGYHNGTGTVRAAITNLSAGNIKSGVSVGGVAGSFTGNSYVNNVLLPGRGSINIDVGFTYNSVFASSDANTAYWAFLIKNKKTYNNQPYLQVASGGSNIITLSASDYAANQNVGLDVY</sequence>
<evidence type="ECO:0000313" key="1">
    <source>
        <dbReference type="EMBL" id="MDN4600051.1"/>
    </source>
</evidence>
<dbReference type="RefSeq" id="WP_301244045.1">
    <property type="nucleotide sequence ID" value="NZ_JAROCD010000001.1"/>
</dbReference>
<accession>A0ABT8J4Q7</accession>
<comment type="caution">
    <text evidence="1">The sequence shown here is derived from an EMBL/GenBank/DDBJ whole genome shotgun (WGS) entry which is preliminary data.</text>
</comment>
<gene>
    <name evidence="1" type="ORF">P5G61_02335</name>
</gene>
<evidence type="ECO:0000313" key="2">
    <source>
        <dbReference type="Proteomes" id="UP001174205"/>
    </source>
</evidence>
<name>A0ABT8J4Q7_9BACL</name>